<dbReference type="PANTHER" id="PTHR43479:SF11">
    <property type="entry name" value="ACREF_ENVCD OPERON REPRESSOR-RELATED"/>
    <property type="match status" value="1"/>
</dbReference>
<dbReference type="SUPFAM" id="SSF46689">
    <property type="entry name" value="Homeodomain-like"/>
    <property type="match status" value="1"/>
</dbReference>
<evidence type="ECO:0000259" key="4">
    <source>
        <dbReference type="PROSITE" id="PS50977"/>
    </source>
</evidence>
<dbReference type="PRINTS" id="PR00455">
    <property type="entry name" value="HTHTETR"/>
</dbReference>
<dbReference type="Pfam" id="PF00440">
    <property type="entry name" value="TetR_N"/>
    <property type="match status" value="1"/>
</dbReference>
<evidence type="ECO:0000256" key="1">
    <source>
        <dbReference type="ARBA" id="ARBA00022491"/>
    </source>
</evidence>
<dbReference type="PANTHER" id="PTHR43479">
    <property type="entry name" value="ACREF/ENVCD OPERON REPRESSOR-RELATED"/>
    <property type="match status" value="1"/>
</dbReference>
<gene>
    <name evidence="5" type="ORF">K9V48_24800</name>
</gene>
<dbReference type="EMBL" id="JAIQUM010000103">
    <property type="protein sequence ID" value="MBZ5753357.1"/>
    <property type="molecule type" value="Genomic_DNA"/>
</dbReference>
<dbReference type="InterPro" id="IPR001647">
    <property type="entry name" value="HTH_TetR"/>
</dbReference>
<dbReference type="Gene3D" id="1.10.357.10">
    <property type="entry name" value="Tetracycline Repressor, domain 2"/>
    <property type="match status" value="1"/>
</dbReference>
<evidence type="ECO:0000313" key="6">
    <source>
        <dbReference type="Proteomes" id="UP001165287"/>
    </source>
</evidence>
<dbReference type="Proteomes" id="UP001165287">
    <property type="component" value="Unassembled WGS sequence"/>
</dbReference>
<evidence type="ECO:0000313" key="5">
    <source>
        <dbReference type="EMBL" id="MBZ5753357.1"/>
    </source>
</evidence>
<evidence type="ECO:0000256" key="2">
    <source>
        <dbReference type="ARBA" id="ARBA00023125"/>
    </source>
</evidence>
<sequence length="121" mass="14162">MRYNTGEETKTTIIQAAFKLFGTKGYDGTSVGDILNEVGKTRGASYSHFTSKEELLMEVMHIRMEIHMDDLENMFEQQVNQETFKIKSFIRQFFEILIETTTARPYWIGIYLELIKFTLSE</sequence>
<protein>
    <submittedName>
        <fullName evidence="5">TetR/AcrR family transcriptional regulator</fullName>
    </submittedName>
</protein>
<comment type="caution">
    <text evidence="5">The sequence shown here is derived from an EMBL/GenBank/DDBJ whole genome shotgun (WGS) entry which is preliminary data.</text>
</comment>
<dbReference type="RefSeq" id="WP_224141784.1">
    <property type="nucleotide sequence ID" value="NZ_JAIQUM010000103.1"/>
</dbReference>
<evidence type="ECO:0000256" key="3">
    <source>
        <dbReference type="PROSITE-ProRule" id="PRU00335"/>
    </source>
</evidence>
<keyword evidence="2 3" id="KW-0238">DNA-binding</keyword>
<dbReference type="InterPro" id="IPR050624">
    <property type="entry name" value="HTH-type_Tx_Regulator"/>
</dbReference>
<feature type="domain" description="HTH tetR-type" evidence="4">
    <location>
        <begin position="7"/>
        <end position="67"/>
    </location>
</feature>
<organism evidence="5 6">
    <name type="scientific">Metabacillus rhizolycopersici</name>
    <dbReference type="NCBI Taxonomy" id="2875709"/>
    <lineage>
        <taxon>Bacteria</taxon>
        <taxon>Bacillati</taxon>
        <taxon>Bacillota</taxon>
        <taxon>Bacilli</taxon>
        <taxon>Bacillales</taxon>
        <taxon>Bacillaceae</taxon>
        <taxon>Metabacillus</taxon>
    </lineage>
</organism>
<keyword evidence="6" id="KW-1185">Reference proteome</keyword>
<reference evidence="5" key="1">
    <citation type="submission" date="2024-05" db="EMBL/GenBank/DDBJ databases">
        <title>Metabacillus sp. nov., isolated from the rhizosphere soil of tomato plants.</title>
        <authorList>
            <person name="Ma R."/>
        </authorList>
    </citation>
    <scope>NUCLEOTIDE SEQUENCE</scope>
    <source>
        <strain evidence="5">DBTR6</strain>
    </source>
</reference>
<feature type="DNA-binding region" description="H-T-H motif" evidence="3">
    <location>
        <begin position="30"/>
        <end position="49"/>
    </location>
</feature>
<accession>A0ABS7UZ89</accession>
<name>A0ABS7UZ89_9BACI</name>
<proteinExistence type="predicted"/>
<dbReference type="InterPro" id="IPR009057">
    <property type="entry name" value="Homeodomain-like_sf"/>
</dbReference>
<keyword evidence="1" id="KW-0678">Repressor</keyword>
<dbReference type="PROSITE" id="PS50977">
    <property type="entry name" value="HTH_TETR_2"/>
    <property type="match status" value="1"/>
</dbReference>